<reference evidence="1 2" key="1">
    <citation type="submission" date="2006-12" db="EMBL/GenBank/DDBJ databases">
        <title>Complete sequence of Chlorobium phaeobacteroides DSM 266.</title>
        <authorList>
            <consortium name="US DOE Joint Genome Institute"/>
            <person name="Copeland A."/>
            <person name="Lucas S."/>
            <person name="Lapidus A."/>
            <person name="Barry K."/>
            <person name="Detter J.C."/>
            <person name="Glavina del Rio T."/>
            <person name="Hammon N."/>
            <person name="Israni S."/>
            <person name="Pitluck S."/>
            <person name="Goltsman E."/>
            <person name="Schmutz J."/>
            <person name="Larimer F."/>
            <person name="Land M."/>
            <person name="Hauser L."/>
            <person name="Mikhailova N."/>
            <person name="Li T."/>
            <person name="Overmann J."/>
            <person name="Bryant D.A."/>
            <person name="Richardson P."/>
        </authorList>
    </citation>
    <scope>NUCLEOTIDE SEQUENCE [LARGE SCALE GENOMIC DNA]</scope>
    <source>
        <strain evidence="1 2">DSM 266</strain>
    </source>
</reference>
<evidence type="ECO:0000313" key="2">
    <source>
        <dbReference type="Proteomes" id="UP000008701"/>
    </source>
</evidence>
<organism evidence="1 2">
    <name type="scientific">Chlorobium phaeobacteroides (strain DSM 266 / SMG 266 / 2430)</name>
    <dbReference type="NCBI Taxonomy" id="290317"/>
    <lineage>
        <taxon>Bacteria</taxon>
        <taxon>Pseudomonadati</taxon>
        <taxon>Chlorobiota</taxon>
        <taxon>Chlorobiia</taxon>
        <taxon>Chlorobiales</taxon>
        <taxon>Chlorobiaceae</taxon>
        <taxon>Chlorobium/Pelodictyon group</taxon>
        <taxon>Chlorobium</taxon>
    </lineage>
</organism>
<dbReference type="HOGENOM" id="CLU_2315200_0_0_10"/>
<accession>A1BCL0</accession>
<dbReference type="AlphaFoldDB" id="A1BCL0"/>
<keyword evidence="2" id="KW-1185">Reference proteome</keyword>
<name>A1BCL0_CHLPD</name>
<dbReference type="Proteomes" id="UP000008701">
    <property type="component" value="Chromosome"/>
</dbReference>
<dbReference type="STRING" id="290317.Cpha266_0067"/>
<evidence type="ECO:0000313" key="1">
    <source>
        <dbReference type="EMBL" id="ABL64137.1"/>
    </source>
</evidence>
<sequence>MRTRLRNCTISDIVLVCRSIFTSCQKSCELYSFSRDLNTSLFQKALIIEAAGNFKGLFCLLCVKSRCFPAVLVIKKAFSVSLQFVKKVWLAERLHQQQG</sequence>
<protein>
    <submittedName>
        <fullName evidence="1">Uncharacterized protein</fullName>
    </submittedName>
</protein>
<dbReference type="KEGG" id="cph:Cpha266_0067"/>
<dbReference type="EMBL" id="CP000492">
    <property type="protein sequence ID" value="ABL64137.1"/>
    <property type="molecule type" value="Genomic_DNA"/>
</dbReference>
<gene>
    <name evidence="1" type="ordered locus">Cpha266_0067</name>
</gene>
<proteinExistence type="predicted"/>